<feature type="region of interest" description="Disordered" evidence="4">
    <location>
        <begin position="123"/>
        <end position="144"/>
    </location>
</feature>
<dbReference type="Gene3D" id="1.25.40.20">
    <property type="entry name" value="Ankyrin repeat-containing domain"/>
    <property type="match status" value="2"/>
</dbReference>
<accession>A0A8B8IED1</accession>
<dbReference type="PROSITE" id="PS50088">
    <property type="entry name" value="ANK_REPEAT"/>
    <property type="match status" value="3"/>
</dbReference>
<keyword evidence="5" id="KW-1185">Reference proteome</keyword>
<dbReference type="InterPro" id="IPR036770">
    <property type="entry name" value="Ankyrin_rpt-contain_sf"/>
</dbReference>
<feature type="repeat" description="ANK" evidence="3">
    <location>
        <begin position="263"/>
        <end position="295"/>
    </location>
</feature>
<dbReference type="RefSeq" id="XP_026494551.2">
    <property type="nucleotide sequence ID" value="XM_026638766.2"/>
</dbReference>
<dbReference type="Pfam" id="PF12796">
    <property type="entry name" value="Ank_2"/>
    <property type="match status" value="1"/>
</dbReference>
<feature type="repeat" description="ANK" evidence="3">
    <location>
        <begin position="230"/>
        <end position="262"/>
    </location>
</feature>
<sequence length="419" mass="47002">MTTLQEFLVKKIESWKPQPPEVERRSSRDVTLVFSAGPFCFLENQLIFRVEKKEKIPSWITVYSGGKTKKTIDNLAPSHPHRFRFKVIIKSSAIKDLERAAIEHYGDEKTVYEVLKEIDDSEDLKQSKENNSSGVDDKAKSVPSYTMDCEKQPLSRQIFKGKPIEKSSSVPPRQYKCLSSRWSEETWTSTDSNGTSVVCFCMAVRCGYLKQVQQMLEDRPTLISVVNANNGYTPLATAARTGDVSMVRFLLSADAEIEQPSSTGQTPLQLAVLAGHVAIADLLLEKGADFQARDFNKLRIEHYAVDSCKLEMVKYIFGKGGDVGVRDNNAWTPLFRAVCQGAKTVIIEELVRRGSDVDAVDRAGLSVAAAARILKDRHGRRRESVLRLVDSQFQHEKVVANFTRLTKKISSVHTLLSIK</sequence>
<evidence type="ECO:0000256" key="1">
    <source>
        <dbReference type="ARBA" id="ARBA00022737"/>
    </source>
</evidence>
<dbReference type="SMART" id="SM00248">
    <property type="entry name" value="ANK"/>
    <property type="match status" value="4"/>
</dbReference>
<gene>
    <name evidence="6" type="primary">LOC113399600</name>
</gene>
<protein>
    <submittedName>
        <fullName evidence="6">Fibronectin type 3 and ankyrin repeat domains 1 protein-like</fullName>
    </submittedName>
</protein>
<evidence type="ECO:0000313" key="6">
    <source>
        <dbReference type="RefSeq" id="XP_026494551.2"/>
    </source>
</evidence>
<evidence type="ECO:0000256" key="3">
    <source>
        <dbReference type="PROSITE-ProRule" id="PRU00023"/>
    </source>
</evidence>
<dbReference type="OMA" id="WSEETWT"/>
<dbReference type="Proteomes" id="UP001652626">
    <property type="component" value="Chromosome 24"/>
</dbReference>
<organism evidence="5 6">
    <name type="scientific">Vanessa tameamea</name>
    <name type="common">Kamehameha butterfly</name>
    <dbReference type="NCBI Taxonomy" id="334116"/>
    <lineage>
        <taxon>Eukaryota</taxon>
        <taxon>Metazoa</taxon>
        <taxon>Ecdysozoa</taxon>
        <taxon>Arthropoda</taxon>
        <taxon>Hexapoda</taxon>
        <taxon>Insecta</taxon>
        <taxon>Pterygota</taxon>
        <taxon>Neoptera</taxon>
        <taxon>Endopterygota</taxon>
        <taxon>Lepidoptera</taxon>
        <taxon>Glossata</taxon>
        <taxon>Ditrysia</taxon>
        <taxon>Papilionoidea</taxon>
        <taxon>Nymphalidae</taxon>
        <taxon>Nymphalinae</taxon>
        <taxon>Vanessa</taxon>
    </lineage>
</organism>
<feature type="repeat" description="ANK" evidence="3">
    <location>
        <begin position="329"/>
        <end position="362"/>
    </location>
</feature>
<keyword evidence="1" id="KW-0677">Repeat</keyword>
<proteinExistence type="predicted"/>
<evidence type="ECO:0000256" key="4">
    <source>
        <dbReference type="SAM" id="MobiDB-lite"/>
    </source>
</evidence>
<evidence type="ECO:0000256" key="2">
    <source>
        <dbReference type="ARBA" id="ARBA00023043"/>
    </source>
</evidence>
<dbReference type="SUPFAM" id="SSF48403">
    <property type="entry name" value="Ankyrin repeat"/>
    <property type="match status" value="1"/>
</dbReference>
<name>A0A8B8IED1_VANTA</name>
<reference evidence="6" key="1">
    <citation type="submission" date="2025-08" db="UniProtKB">
        <authorList>
            <consortium name="RefSeq"/>
        </authorList>
    </citation>
    <scope>IDENTIFICATION</scope>
    <source>
        <tissue evidence="6">Whole body</tissue>
    </source>
</reference>
<dbReference type="PANTHER" id="PTHR24171:SF9">
    <property type="entry name" value="ANKYRIN REPEAT DOMAIN-CONTAINING PROTEIN 39"/>
    <property type="match status" value="1"/>
</dbReference>
<dbReference type="GeneID" id="113399600"/>
<dbReference type="PANTHER" id="PTHR24171">
    <property type="entry name" value="ANKYRIN REPEAT DOMAIN-CONTAINING PROTEIN 39-RELATED"/>
    <property type="match status" value="1"/>
</dbReference>
<dbReference type="AlphaFoldDB" id="A0A8B8IED1"/>
<evidence type="ECO:0000313" key="5">
    <source>
        <dbReference type="Proteomes" id="UP001652626"/>
    </source>
</evidence>
<dbReference type="InterPro" id="IPR002110">
    <property type="entry name" value="Ankyrin_rpt"/>
</dbReference>
<dbReference type="PROSITE" id="PS50297">
    <property type="entry name" value="ANK_REP_REGION"/>
    <property type="match status" value="3"/>
</dbReference>
<dbReference type="OrthoDB" id="194358at2759"/>
<keyword evidence="2 3" id="KW-0040">ANK repeat</keyword>